<feature type="compositionally biased region" description="Polar residues" evidence="3">
    <location>
        <begin position="902"/>
        <end position="911"/>
    </location>
</feature>
<proteinExistence type="inferred from homology"/>
<feature type="compositionally biased region" description="Basic residues" evidence="3">
    <location>
        <begin position="1102"/>
        <end position="1120"/>
    </location>
</feature>
<dbReference type="EMBL" id="CALNXK010000005">
    <property type="protein sequence ID" value="CAH3037141.1"/>
    <property type="molecule type" value="Genomic_DNA"/>
</dbReference>
<evidence type="ECO:0000256" key="2">
    <source>
        <dbReference type="ARBA" id="ARBA00023006"/>
    </source>
</evidence>
<dbReference type="PANTHER" id="PTHR21481">
    <property type="entry name" value="PROTEIN CLEC16A"/>
    <property type="match status" value="1"/>
</dbReference>
<evidence type="ECO:0000313" key="6">
    <source>
        <dbReference type="EMBL" id="CAH3037141.1"/>
    </source>
</evidence>
<feature type="region of interest" description="Disordered" evidence="3">
    <location>
        <begin position="430"/>
        <end position="512"/>
    </location>
</feature>
<keyword evidence="2" id="KW-0072">Autophagy</keyword>
<organism evidence="6 7">
    <name type="scientific">Porites lobata</name>
    <dbReference type="NCBI Taxonomy" id="104759"/>
    <lineage>
        <taxon>Eukaryota</taxon>
        <taxon>Metazoa</taxon>
        <taxon>Cnidaria</taxon>
        <taxon>Anthozoa</taxon>
        <taxon>Hexacorallia</taxon>
        <taxon>Scleractinia</taxon>
        <taxon>Fungiina</taxon>
        <taxon>Poritidae</taxon>
        <taxon>Porites</taxon>
    </lineage>
</organism>
<evidence type="ECO:0000259" key="4">
    <source>
        <dbReference type="Pfam" id="PF09758"/>
    </source>
</evidence>
<evidence type="ECO:0000259" key="5">
    <source>
        <dbReference type="Pfam" id="PF19439"/>
    </source>
</evidence>
<comment type="caution">
    <text evidence="6">The sequence shown here is derived from an EMBL/GenBank/DDBJ whole genome shotgun (WGS) entry which is preliminary data.</text>
</comment>
<feature type="compositionally biased region" description="Basic and acidic residues" evidence="3">
    <location>
        <begin position="478"/>
        <end position="491"/>
    </location>
</feature>
<name>A0ABN8N0A1_9CNID</name>
<evidence type="ECO:0000313" key="7">
    <source>
        <dbReference type="Proteomes" id="UP001159405"/>
    </source>
</evidence>
<sequence>MFQRQKNWISDILWKPKKAHSLEQLRYLHYILTKNSTVNETNRGLLVETLRSIAEILIWGDQNDSRVFDFFLEKSMLLYFLKMMNQKSNQICVQLLQTLSILFENIRNETSLYYLLSNNHVNSIIIHKFDFSDEEVLAYYISFLKTLSLKLNRHTVHFFFNEHKNDFPLYTEAIKFFNHSESMVRIAVRTLTLNVYRVGDKNMLNFIRDKTADPYFWNLVWFIGNHAIELDNCVLKESHHLKCDRLKDLVAEHLDHLHYLHDILCLNIQDVNDILTGHLINRLLIPLYIYSLVRKRPGMEQDTPRLSVMVSLFLLSQILLIMSHPPLVSSLVDVLLNGDEVAAGVTPEDSPLPLKKACSLSNSTASVRTFQRPEETLEESLLARGVNAEGYTFLGKASSLGILTRGRSMHVANSKFYVRGNRDGAITEKRSATRKEASDLSPVQVPLIQTPLGQSDSGESDTDSSSSVSTPTATTGETTKEETTAERRPVHAQEAVVEEENSETDNIKSVIKRPKEFQPDSMFLEAIHESLDCSDNDEEALFAICLLCAAIGNKGVDKKLLETSGISSAQTKIPYGEKLVEKLIRVLELGYRNGSQVRVVTLEMIILLLKELVMYTVDNTRCSYLGDRHLAMIENVREASTLQLRHYYKEDEIFLDMFEDEYRQTKLKPPNLQHLMMDATLLLPITGTPLTGIEFYKRLPCGEVEHTRRAIRVFLLMRDLCLALLGKNEEHLPLSKVENSVHLEDVLDLNNSDLIACTLKTEEKQQRRFLVIDEAQFILVEPDTTKLGWGVVKFVARLQDVETAPDKEDSRSLFITIHQPSSGRSLTKVRSRPILFAKFIFDDYIRCMSAKQRLQRRRTMLRQHKLHCIAQLLELPAMASPPSHYYSITPPAYVNLGPGQLESPTDSQTNESADEPVGLQVQSAEHAQSSGNTSQESTQASLVGAIATPEQCLSPVNAPGKRSTSQAEALANVLEQSPPPKGDDKQLSTSVEEAKEAIEMENTNKTVQNIQENICSEHFSPDEHTSRSRSHSVENIEHYTVRRNPVSRSAPATPRGDRRTVSIIQQGDALVGLNTNSMSEPAIFFAGQWEPPTAHAKPPERRTKKTGAKKSKGKGRQRKR</sequence>
<dbReference type="InterPro" id="IPR039272">
    <property type="entry name" value="CLEC16A/TT9"/>
</dbReference>
<comment type="similarity">
    <text evidence="1">Belongs to the CLEC16A/gop-1 family.</text>
</comment>
<accession>A0ABN8N0A1</accession>
<feature type="region of interest" description="Disordered" evidence="3">
    <location>
        <begin position="1019"/>
        <end position="1038"/>
    </location>
</feature>
<dbReference type="InterPro" id="IPR019155">
    <property type="entry name" value="CLEC16A/TT9_N"/>
</dbReference>
<evidence type="ECO:0000256" key="1">
    <source>
        <dbReference type="ARBA" id="ARBA00006441"/>
    </source>
</evidence>
<keyword evidence="7" id="KW-1185">Reference proteome</keyword>
<feature type="compositionally biased region" description="Low complexity" evidence="3">
    <location>
        <begin position="463"/>
        <end position="477"/>
    </location>
</feature>
<dbReference type="Pfam" id="PF09758">
    <property type="entry name" value="FPL"/>
    <property type="match status" value="1"/>
</dbReference>
<feature type="domain" description="CLEC16A/TT9 C-terminal" evidence="5">
    <location>
        <begin position="462"/>
        <end position="894"/>
    </location>
</feature>
<evidence type="ECO:0008006" key="8">
    <source>
        <dbReference type="Google" id="ProtNLM"/>
    </source>
</evidence>
<dbReference type="Proteomes" id="UP001159405">
    <property type="component" value="Unassembled WGS sequence"/>
</dbReference>
<dbReference type="PANTHER" id="PTHR21481:SF0">
    <property type="entry name" value="PROTEIN CLEC16A"/>
    <property type="match status" value="1"/>
</dbReference>
<dbReference type="InterPro" id="IPR045820">
    <property type="entry name" value="CLEC16A/TT9_C"/>
</dbReference>
<feature type="domain" description="CLEC16A/TT9 C-terminal" evidence="5">
    <location>
        <begin position="245"/>
        <end position="381"/>
    </location>
</feature>
<reference evidence="6 7" key="1">
    <citation type="submission" date="2022-05" db="EMBL/GenBank/DDBJ databases">
        <authorList>
            <consortium name="Genoscope - CEA"/>
            <person name="William W."/>
        </authorList>
    </citation>
    <scope>NUCLEOTIDE SEQUENCE [LARGE SCALE GENOMIC DNA]</scope>
</reference>
<feature type="region of interest" description="Disordered" evidence="3">
    <location>
        <begin position="897"/>
        <end position="942"/>
    </location>
</feature>
<feature type="region of interest" description="Disordered" evidence="3">
    <location>
        <begin position="1088"/>
        <end position="1120"/>
    </location>
</feature>
<dbReference type="Pfam" id="PF19439">
    <property type="entry name" value="CLEC16A_C"/>
    <property type="match status" value="2"/>
</dbReference>
<protein>
    <recommendedName>
        <fullName evidence="8">Protein CLEC16A</fullName>
    </recommendedName>
</protein>
<feature type="compositionally biased region" description="Polar residues" evidence="3">
    <location>
        <begin position="920"/>
        <end position="941"/>
    </location>
</feature>
<evidence type="ECO:0000256" key="3">
    <source>
        <dbReference type="SAM" id="MobiDB-lite"/>
    </source>
</evidence>
<gene>
    <name evidence="6" type="ORF">PLOB_00035345</name>
</gene>
<feature type="domain" description="FPL" evidence="4">
    <location>
        <begin position="50"/>
        <end position="196"/>
    </location>
</feature>